<gene>
    <name evidence="3" type="ORF">HMPREF0063_10097</name>
</gene>
<organism evidence="3 4">
    <name type="scientific">Aeromicrobium marinum DSM 15272</name>
    <dbReference type="NCBI Taxonomy" id="585531"/>
    <lineage>
        <taxon>Bacteria</taxon>
        <taxon>Bacillati</taxon>
        <taxon>Actinomycetota</taxon>
        <taxon>Actinomycetes</taxon>
        <taxon>Propionibacteriales</taxon>
        <taxon>Nocardioidaceae</taxon>
        <taxon>Aeromicrobium</taxon>
    </lineage>
</organism>
<dbReference type="Proteomes" id="UP000003111">
    <property type="component" value="Unassembled WGS sequence"/>
</dbReference>
<evidence type="ECO:0000259" key="2">
    <source>
        <dbReference type="PROSITE" id="PS50943"/>
    </source>
</evidence>
<evidence type="ECO:0000313" key="4">
    <source>
        <dbReference type="Proteomes" id="UP000003111"/>
    </source>
</evidence>
<keyword evidence="4" id="KW-1185">Reference proteome</keyword>
<sequence length="130" mass="14148">MWDDRCMNASRDHALRVAQELIGVIDQARWDARIGSVRELARRAGMTHTSLNKRMSGEVVFNVRDLAALGAAVGVHPAELITRAVDAALAGNVVQLHPEPSYDPLTVDLANEPSAAEPERRDDESGDDHA</sequence>
<dbReference type="HOGENOM" id="CLU_1933539_0_0_11"/>
<evidence type="ECO:0000256" key="1">
    <source>
        <dbReference type="SAM" id="MobiDB-lite"/>
    </source>
</evidence>
<dbReference type="InterPro" id="IPR010982">
    <property type="entry name" value="Lambda_DNA-bd_dom_sf"/>
</dbReference>
<protein>
    <recommendedName>
        <fullName evidence="2">HTH cro/C1-type domain-containing protein</fullName>
    </recommendedName>
</protein>
<evidence type="ECO:0000313" key="3">
    <source>
        <dbReference type="EMBL" id="EFQ84756.1"/>
    </source>
</evidence>
<feature type="compositionally biased region" description="Basic and acidic residues" evidence="1">
    <location>
        <begin position="117"/>
        <end position="130"/>
    </location>
</feature>
<dbReference type="PROSITE" id="PS50943">
    <property type="entry name" value="HTH_CROC1"/>
    <property type="match status" value="1"/>
</dbReference>
<dbReference type="STRING" id="585531.HMPREF0063_10097"/>
<feature type="region of interest" description="Disordered" evidence="1">
    <location>
        <begin position="99"/>
        <end position="130"/>
    </location>
</feature>
<comment type="caution">
    <text evidence="3">The sequence shown here is derived from an EMBL/GenBank/DDBJ whole genome shotgun (WGS) entry which is preliminary data.</text>
</comment>
<name>E2S7U0_9ACTN</name>
<dbReference type="AlphaFoldDB" id="E2S7U0"/>
<proteinExistence type="predicted"/>
<dbReference type="SUPFAM" id="SSF47413">
    <property type="entry name" value="lambda repressor-like DNA-binding domains"/>
    <property type="match status" value="1"/>
</dbReference>
<dbReference type="Gene3D" id="1.10.260.40">
    <property type="entry name" value="lambda repressor-like DNA-binding domains"/>
    <property type="match status" value="1"/>
</dbReference>
<accession>E2S7U0</accession>
<dbReference type="CDD" id="cd00093">
    <property type="entry name" value="HTH_XRE"/>
    <property type="match status" value="1"/>
</dbReference>
<feature type="domain" description="HTH cro/C1-type" evidence="2">
    <location>
        <begin position="36"/>
        <end position="80"/>
    </location>
</feature>
<dbReference type="GO" id="GO:0003677">
    <property type="term" value="F:DNA binding"/>
    <property type="evidence" value="ECO:0007669"/>
    <property type="project" value="InterPro"/>
</dbReference>
<reference evidence="3" key="1">
    <citation type="submission" date="2010-08" db="EMBL/GenBank/DDBJ databases">
        <authorList>
            <person name="Muzny D."/>
            <person name="Qin X."/>
            <person name="Buhay C."/>
            <person name="Dugan-Rocha S."/>
            <person name="Ding Y."/>
            <person name="Chen G."/>
            <person name="Hawes A."/>
            <person name="Holder M."/>
            <person name="Jhangiani S."/>
            <person name="Johnson A."/>
            <person name="Khan Z."/>
            <person name="Li Z."/>
            <person name="Liu W."/>
            <person name="Liu X."/>
            <person name="Perez L."/>
            <person name="Shen H."/>
            <person name="Wang Q."/>
            <person name="Watt J."/>
            <person name="Xi L."/>
            <person name="Xin Y."/>
            <person name="Zhou J."/>
            <person name="Deng J."/>
            <person name="Jiang H."/>
            <person name="Liu Y."/>
            <person name="Qu J."/>
            <person name="Song X.-Z."/>
            <person name="Zhang L."/>
            <person name="Villasana D."/>
            <person name="Johnson A."/>
            <person name="Liu J."/>
            <person name="Liyanage D."/>
            <person name="Lorensuhewa L."/>
            <person name="Robinson T."/>
            <person name="Song A."/>
            <person name="Song B.-B."/>
            <person name="Dinh H."/>
            <person name="Thornton R."/>
            <person name="Coyle M."/>
            <person name="Francisco L."/>
            <person name="Jackson L."/>
            <person name="Javaid M."/>
            <person name="Korchina V."/>
            <person name="Kovar C."/>
            <person name="Mata R."/>
            <person name="Mathew T."/>
            <person name="Ngo R."/>
            <person name="Nguyen L."/>
            <person name="Nguyen N."/>
            <person name="Okwuonu G."/>
            <person name="Ongeri F."/>
            <person name="Pham C."/>
            <person name="Simmons D."/>
            <person name="Wilczek-Boney K."/>
            <person name="Hale W."/>
            <person name="Jakkamsetti A."/>
            <person name="Pham P."/>
            <person name="Ruth R."/>
            <person name="San Lucas F."/>
            <person name="Warren J."/>
            <person name="Zhang J."/>
            <person name="Zhao Z."/>
            <person name="Zhou C."/>
            <person name="Zhu D."/>
            <person name="Lee S."/>
            <person name="Bess C."/>
            <person name="Blankenburg K."/>
            <person name="Forbes L."/>
            <person name="Fu Q."/>
            <person name="Gubbala S."/>
            <person name="Hirani K."/>
            <person name="Jayaseelan J.C."/>
            <person name="Lara F."/>
            <person name="Munidasa M."/>
            <person name="Palculict T."/>
            <person name="Patil S."/>
            <person name="Pu L.-L."/>
            <person name="Saada N."/>
            <person name="Tang L."/>
            <person name="Weissenberger G."/>
            <person name="Zhu Y."/>
            <person name="Hemphill L."/>
            <person name="Shang Y."/>
            <person name="Youmans B."/>
            <person name="Ayvaz T."/>
            <person name="Ross M."/>
            <person name="Santibanez J."/>
            <person name="Aqrawi P."/>
            <person name="Gross S."/>
            <person name="Joshi V."/>
            <person name="Fowler G."/>
            <person name="Nazareth L."/>
            <person name="Reid J."/>
            <person name="Worley K."/>
            <person name="Petrosino J."/>
            <person name="Highlander S."/>
            <person name="Gibbs R."/>
        </authorList>
    </citation>
    <scope>NUCLEOTIDE SEQUENCE [LARGE SCALE GENOMIC DNA]</scope>
    <source>
        <strain evidence="3">DSM 15272</strain>
    </source>
</reference>
<dbReference type="InterPro" id="IPR001387">
    <property type="entry name" value="Cro/C1-type_HTH"/>
</dbReference>
<dbReference type="EMBL" id="ACLF03000001">
    <property type="protein sequence ID" value="EFQ84756.1"/>
    <property type="molecule type" value="Genomic_DNA"/>
</dbReference>